<keyword evidence="3" id="KW-1185">Reference proteome</keyword>
<proteinExistence type="inferred from homology"/>
<dbReference type="EMBL" id="BQKI01000088">
    <property type="protein sequence ID" value="GJN36423.1"/>
    <property type="molecule type" value="Genomic_DNA"/>
</dbReference>
<dbReference type="Pfam" id="PF03492">
    <property type="entry name" value="Methyltransf_7"/>
    <property type="match status" value="2"/>
</dbReference>
<dbReference type="AlphaFoldDB" id="A0AAV5FND6"/>
<reference evidence="2" key="1">
    <citation type="journal article" date="2018" name="DNA Res.">
        <title>Multiple hybrid de novo genome assembly of finger millet, an orphan allotetraploid crop.</title>
        <authorList>
            <person name="Hatakeyama M."/>
            <person name="Aluri S."/>
            <person name="Balachadran M.T."/>
            <person name="Sivarajan S.R."/>
            <person name="Patrignani A."/>
            <person name="Gruter S."/>
            <person name="Poveda L."/>
            <person name="Shimizu-Inatsugi R."/>
            <person name="Baeten J."/>
            <person name="Francoijs K.J."/>
            <person name="Nataraja K.N."/>
            <person name="Reddy Y.A.N."/>
            <person name="Phadnis S."/>
            <person name="Ravikumar R.L."/>
            <person name="Schlapbach R."/>
            <person name="Sreeman S.M."/>
            <person name="Shimizu K.K."/>
        </authorList>
    </citation>
    <scope>NUCLEOTIDE SEQUENCE</scope>
</reference>
<evidence type="ECO:0000256" key="1">
    <source>
        <dbReference type="ARBA" id="ARBA00008908"/>
    </source>
</evidence>
<name>A0AAV5FND6_ELECO</name>
<evidence type="ECO:0000313" key="2">
    <source>
        <dbReference type="EMBL" id="GJN36423.1"/>
    </source>
</evidence>
<gene>
    <name evidence="2" type="primary">gb25282</name>
    <name evidence="2" type="ORF">PR202_gb25282</name>
</gene>
<dbReference type="InterPro" id="IPR005299">
    <property type="entry name" value="MeTrfase_7"/>
</dbReference>
<dbReference type="Proteomes" id="UP001054889">
    <property type="component" value="Unassembled WGS sequence"/>
</dbReference>
<dbReference type="PANTHER" id="PTHR31009">
    <property type="entry name" value="S-ADENOSYL-L-METHIONINE:CARBOXYL METHYLTRANSFERASE FAMILY PROTEIN"/>
    <property type="match status" value="1"/>
</dbReference>
<reference evidence="2" key="2">
    <citation type="submission" date="2021-12" db="EMBL/GenBank/DDBJ databases">
        <title>Resequencing data analysis of finger millet.</title>
        <authorList>
            <person name="Hatakeyama M."/>
            <person name="Aluri S."/>
            <person name="Balachadran M.T."/>
            <person name="Sivarajan S.R."/>
            <person name="Poveda L."/>
            <person name="Shimizu-Inatsugi R."/>
            <person name="Schlapbach R."/>
            <person name="Sreeman S.M."/>
            <person name="Shimizu K.K."/>
        </authorList>
    </citation>
    <scope>NUCLEOTIDE SEQUENCE</scope>
</reference>
<organism evidence="2 3">
    <name type="scientific">Eleusine coracana subsp. coracana</name>
    <dbReference type="NCBI Taxonomy" id="191504"/>
    <lineage>
        <taxon>Eukaryota</taxon>
        <taxon>Viridiplantae</taxon>
        <taxon>Streptophyta</taxon>
        <taxon>Embryophyta</taxon>
        <taxon>Tracheophyta</taxon>
        <taxon>Spermatophyta</taxon>
        <taxon>Magnoliopsida</taxon>
        <taxon>Liliopsida</taxon>
        <taxon>Poales</taxon>
        <taxon>Poaceae</taxon>
        <taxon>PACMAD clade</taxon>
        <taxon>Chloridoideae</taxon>
        <taxon>Cynodonteae</taxon>
        <taxon>Eleusininae</taxon>
        <taxon>Eleusine</taxon>
    </lineage>
</organism>
<dbReference type="Gene3D" id="3.40.50.150">
    <property type="entry name" value="Vaccinia Virus protein VP39"/>
    <property type="match status" value="1"/>
</dbReference>
<sequence length="344" mass="38623">MNSAREGEMSYANNSSFQRAIASVTKKARQEMVAELYRSKGRPASMTIADFGCATGPNALVMVMDAVEAVLATEENDDDDEQQQQYNINKKKTKNNKSVELHVFLNDLPGNDFNAVFQLLPTSTLAGTGCCFVSAWPGSFYGRIFPEASLDYVVSSSSLHFLSRPPPMININEISISRGRIYISAACSSSSLSPDDDVVLDAYAAQFHTDFSTFLRCRSPEIRSYLPPSLPGGRPSSDDLHHAIQTEGSFSIRTMHLFETTRRRRQQDNNKEQEQRLAIETAKTVRAVVEPMMRNHFGWAAMDALFSRYRLLLQAYYSANETRNKDDVTNVFLVLEKKQQHNMA</sequence>
<protein>
    <submittedName>
        <fullName evidence="2">Uncharacterized protein</fullName>
    </submittedName>
</protein>
<accession>A0AAV5FND6</accession>
<dbReference type="InterPro" id="IPR029063">
    <property type="entry name" value="SAM-dependent_MTases_sf"/>
</dbReference>
<dbReference type="GO" id="GO:0008168">
    <property type="term" value="F:methyltransferase activity"/>
    <property type="evidence" value="ECO:0007669"/>
    <property type="project" value="InterPro"/>
</dbReference>
<comment type="similarity">
    <text evidence="1">Belongs to the methyltransferase superfamily. Type-7 methyltransferase family. SABATH subfamily.</text>
</comment>
<comment type="caution">
    <text evidence="2">The sequence shown here is derived from an EMBL/GenBank/DDBJ whole genome shotgun (WGS) entry which is preliminary data.</text>
</comment>
<dbReference type="SUPFAM" id="SSF53335">
    <property type="entry name" value="S-adenosyl-L-methionine-dependent methyltransferases"/>
    <property type="match status" value="1"/>
</dbReference>
<evidence type="ECO:0000313" key="3">
    <source>
        <dbReference type="Proteomes" id="UP001054889"/>
    </source>
</evidence>